<proteinExistence type="predicted"/>
<reference evidence="2" key="2">
    <citation type="submission" date="2013-09" db="EMBL/GenBank/DDBJ databases">
        <authorList>
            <person name="Alam M."/>
            <person name="Haque M.S."/>
            <person name="Islam M.S."/>
            <person name="Emdad E.M."/>
            <person name="Islam M.M."/>
            <person name="Ahmed B."/>
            <person name="Halim A."/>
            <person name="Hossen Q.M.M."/>
            <person name="Hossain M.Z."/>
            <person name="Ahmed R."/>
            <person name="Khan M.M."/>
            <person name="Islam R."/>
            <person name="Rashid M.M."/>
            <person name="Khan S.A."/>
            <person name="Rahman M.S."/>
            <person name="Alam M."/>
            <person name="Yahiya A.S."/>
            <person name="Khan M.S."/>
            <person name="Azam M.S."/>
            <person name="Haque T."/>
            <person name="Lashkar M.Z.H."/>
            <person name="Akhand A.I."/>
            <person name="Morshed G."/>
            <person name="Roy S."/>
            <person name="Uddin K.S."/>
            <person name="Rabeya T."/>
            <person name="Hossain A.S."/>
            <person name="Chowdhury A."/>
            <person name="Snigdha A.R."/>
            <person name="Mortoza M.S."/>
            <person name="Matin S.A."/>
            <person name="Hoque S.M.E."/>
            <person name="Islam M.K."/>
            <person name="Roy D.K."/>
            <person name="Haider R."/>
            <person name="Moosa M.M."/>
            <person name="Elias S.M."/>
            <person name="Hasan A.M."/>
            <person name="Jahan S."/>
            <person name="Shafiuddin M."/>
            <person name="Mahmood N."/>
            <person name="Shommy N.S."/>
        </authorList>
    </citation>
    <scope>NUCLEOTIDE SEQUENCE</scope>
    <source>
        <tissue evidence="2">Whole seedlings</tissue>
    </source>
</reference>
<evidence type="ECO:0000313" key="3">
    <source>
        <dbReference type="Proteomes" id="UP000187203"/>
    </source>
</evidence>
<dbReference type="AlphaFoldDB" id="A0A1R3KA25"/>
<reference evidence="3" key="1">
    <citation type="submission" date="2013-09" db="EMBL/GenBank/DDBJ databases">
        <title>Corchorus olitorius genome sequencing.</title>
        <authorList>
            <person name="Alam M."/>
            <person name="Haque M.S."/>
            <person name="Islam M.S."/>
            <person name="Emdad E.M."/>
            <person name="Islam M.M."/>
            <person name="Ahmed B."/>
            <person name="Halim A."/>
            <person name="Hossen Q.M.M."/>
            <person name="Hossain M.Z."/>
            <person name="Ahmed R."/>
            <person name="Khan M.M."/>
            <person name="Islam R."/>
            <person name="Rashid M.M."/>
            <person name="Khan S.A."/>
            <person name="Rahman M.S."/>
            <person name="Alam M."/>
            <person name="Yahiya A.S."/>
            <person name="Khan M.S."/>
            <person name="Azam M.S."/>
            <person name="Haque T."/>
            <person name="Lashkar M.Z.H."/>
            <person name="Akhand A.I."/>
            <person name="Morshed G."/>
            <person name="Roy S."/>
            <person name="Uddin K.S."/>
            <person name="Rabeya T."/>
            <person name="Hossain A.S."/>
            <person name="Chowdhury A."/>
            <person name="Snigdha A.R."/>
            <person name="Mortoza M.S."/>
            <person name="Matin S.A."/>
            <person name="Hoque S.M.E."/>
            <person name="Islam M.K."/>
            <person name="Roy D.K."/>
            <person name="Haider R."/>
            <person name="Moosa M.M."/>
            <person name="Elias S.M."/>
            <person name="Hasan A.M."/>
            <person name="Jahan S."/>
            <person name="Shafiuddin M."/>
            <person name="Mahmood N."/>
            <person name="Shommy N.S."/>
        </authorList>
    </citation>
    <scope>NUCLEOTIDE SEQUENCE [LARGE SCALE GENOMIC DNA]</scope>
    <source>
        <strain evidence="3">cv. O-4</strain>
    </source>
</reference>
<dbReference type="EMBL" id="AWUE01014359">
    <property type="protein sequence ID" value="OMP03955.1"/>
    <property type="molecule type" value="Genomic_DNA"/>
</dbReference>
<keyword evidence="3" id="KW-1185">Reference proteome</keyword>
<dbReference type="Proteomes" id="UP000187203">
    <property type="component" value="Unassembled WGS sequence"/>
</dbReference>
<gene>
    <name evidence="2" type="ORF">COLO4_10071</name>
    <name evidence="1" type="ORF">COLO4_34370</name>
</gene>
<evidence type="ECO:0000313" key="2">
    <source>
        <dbReference type="EMBL" id="OMP03955.1"/>
    </source>
</evidence>
<reference evidence="2" key="3">
    <citation type="journal article" date="2017" name="Nat. Plants">
        <title>Comparative genomics of two jute species and insight into fibre biogenesis.</title>
        <authorList>
            <person name="Islam M.S."/>
            <person name="Saito J.A."/>
            <person name="Emdad E.M."/>
            <person name="Ahmed B."/>
            <person name="Islam M.M."/>
            <person name="Halim A."/>
            <person name="Hossen Q.M."/>
            <person name="Hossain M.Z."/>
            <person name="Ahmed R."/>
            <person name="Hossain M.S."/>
            <person name="Kabir S.M."/>
            <person name="Khan M.S."/>
            <person name="Khan M.M."/>
            <person name="Hasan R."/>
            <person name="Aktar N."/>
            <person name="Honi U."/>
            <person name="Islam R."/>
            <person name="Rashid M.M."/>
            <person name="Wan X."/>
            <person name="Hou S."/>
            <person name="Haque T."/>
            <person name="Azam M.S."/>
            <person name="Moosa M.M."/>
            <person name="Elias S.M."/>
            <person name="Hasan A.M."/>
            <person name="Mahmood N."/>
            <person name="Shafiuddin M."/>
            <person name="Shahid S."/>
            <person name="Shommu N.S."/>
            <person name="Jahan S."/>
            <person name="Roy S."/>
            <person name="Chowdhury A."/>
            <person name="Akhand A.I."/>
            <person name="Nisho G.M."/>
            <person name="Uddin K.S."/>
            <person name="Rabeya T."/>
            <person name="Hoque S.M."/>
            <person name="Snigdha A.R."/>
            <person name="Mortoza S."/>
            <person name="Matin S.A."/>
            <person name="Islam M.K."/>
            <person name="Lashkar M.Z."/>
            <person name="Zaman M."/>
            <person name="Yuryev A."/>
            <person name="Uddin M.K."/>
            <person name="Rahman M.S."/>
            <person name="Haque M.S."/>
            <person name="Alam M.M."/>
            <person name="Khan H."/>
            <person name="Alam M."/>
        </authorList>
    </citation>
    <scope>NUCLEOTIDE SEQUENCE</scope>
    <source>
        <tissue evidence="2">Whole seedlings</tissue>
    </source>
</reference>
<name>A0A1R3KA25_9ROSI</name>
<comment type="caution">
    <text evidence="2">The sequence shown here is derived from an EMBL/GenBank/DDBJ whole genome shotgun (WGS) entry which is preliminary data.</text>
</comment>
<accession>A0A1R3KA25</accession>
<dbReference type="EMBL" id="AWUE01022345">
    <property type="protein sequence ID" value="OMO58808.1"/>
    <property type="molecule type" value="Genomic_DNA"/>
</dbReference>
<organism evidence="2 3">
    <name type="scientific">Corchorus olitorius</name>
    <dbReference type="NCBI Taxonomy" id="93759"/>
    <lineage>
        <taxon>Eukaryota</taxon>
        <taxon>Viridiplantae</taxon>
        <taxon>Streptophyta</taxon>
        <taxon>Embryophyta</taxon>
        <taxon>Tracheophyta</taxon>
        <taxon>Spermatophyta</taxon>
        <taxon>Magnoliopsida</taxon>
        <taxon>eudicotyledons</taxon>
        <taxon>Gunneridae</taxon>
        <taxon>Pentapetalae</taxon>
        <taxon>rosids</taxon>
        <taxon>malvids</taxon>
        <taxon>Malvales</taxon>
        <taxon>Malvaceae</taxon>
        <taxon>Grewioideae</taxon>
        <taxon>Apeibeae</taxon>
        <taxon>Corchorus</taxon>
    </lineage>
</organism>
<protein>
    <submittedName>
        <fullName evidence="2">Uncharacterized protein</fullName>
    </submittedName>
</protein>
<sequence>MCTDLLCRCQTLVQGPHMTRFALSPSLFCLFVPHNSLPS</sequence>
<evidence type="ECO:0000313" key="1">
    <source>
        <dbReference type="EMBL" id="OMO58808.1"/>
    </source>
</evidence>